<reference evidence="1" key="1">
    <citation type="submission" date="2024-07" db="EMBL/GenBank/DDBJ databases">
        <title>Metagenome and Metagenome-Assembled Genomes of Archaea from a hot spring from the geothermal field of Los Azufres, Mexico.</title>
        <authorList>
            <person name="Marin-Paredes R."/>
            <person name="Martinez-Romero E."/>
            <person name="Servin-Garciduenas L.E."/>
        </authorList>
    </citation>
    <scope>NUCLEOTIDE SEQUENCE</scope>
</reference>
<gene>
    <name evidence="1" type="ORF">TU35_006925</name>
</gene>
<evidence type="ECO:0000313" key="1">
    <source>
        <dbReference type="EMBL" id="MFB6490959.1"/>
    </source>
</evidence>
<evidence type="ECO:0000313" key="2">
    <source>
        <dbReference type="Proteomes" id="UP000033636"/>
    </source>
</evidence>
<organism evidence="1 2">
    <name type="scientific">Thermoproteus sp. AZ2</name>
    <dbReference type="NCBI Taxonomy" id="1609232"/>
    <lineage>
        <taxon>Archaea</taxon>
        <taxon>Thermoproteota</taxon>
        <taxon>Thermoprotei</taxon>
        <taxon>Thermoproteales</taxon>
        <taxon>Thermoproteaceae</taxon>
        <taxon>Thermoproteus</taxon>
    </lineage>
</organism>
<comment type="caution">
    <text evidence="1">The sequence shown here is derived from an EMBL/GenBank/DDBJ whole genome shotgun (WGS) entry which is preliminary data.</text>
</comment>
<accession>A0ACC6V1M0</accession>
<sequence length="547" mass="60322">MRIAIVDGYTDEPAGLGVPPYIDVYPRYVAGAAKAADPSNEVRYFTIDGLRRSWASSLSALRQFDVVVVIAGITTPGKYLGGTPISYEELLDIGRLEGPLKILGGPVARYGYGIEGGTVAAPPARFRRYYDIVATGDVDLAVYEALREGPERAQPSALHRGYELVDEFAVRGAFIVQQHPNFGVNLIAEIETYKSCPRYISGGCSFCTTVGYGAVVFRSPEGVVKEVEALASAGVVHFRLGRQADFYTYMAADTGREEFPRPNPAAIERLLRGVRAAAPGLETLHIDNVNPGTVARWPKESAEITKLLMEYGTPGNVAAMGVETADPRVVKLNNLKTGPEEALEAVKLISSIGSVRGPNGMPWILPGINFVLGLPGETKETYELNRQFLQRILEMGLMVRRVNIRQVLVFPGTRLWPLARKIEARVKERKRLIWALKRWIREEFDREMLRRIAPVGTVLRGLYAEAPAPGGTYARQAGSYPLLVYVPEEIPWGRRIDVVVAAHGYRSVLGVVYRPGKSAEELVAEVRKRLAKRRSTSPYASSRRRPS</sequence>
<protein>
    <submittedName>
        <fullName evidence="1">Radical SAM protein</fullName>
    </submittedName>
</protein>
<name>A0ACC6V1M0_9CREN</name>
<proteinExistence type="predicted"/>
<dbReference type="Proteomes" id="UP000033636">
    <property type="component" value="Unassembled WGS sequence"/>
</dbReference>
<dbReference type="EMBL" id="JZWT02000017">
    <property type="protein sequence ID" value="MFB6490959.1"/>
    <property type="molecule type" value="Genomic_DNA"/>
</dbReference>